<dbReference type="Proteomes" id="UP001238088">
    <property type="component" value="Unassembled WGS sequence"/>
</dbReference>
<dbReference type="RefSeq" id="WP_307480099.1">
    <property type="nucleotide sequence ID" value="NZ_JAUSUB010000046.1"/>
</dbReference>
<keyword evidence="1" id="KW-1133">Transmembrane helix</keyword>
<feature type="transmembrane region" description="Helical" evidence="1">
    <location>
        <begin position="60"/>
        <end position="79"/>
    </location>
</feature>
<comment type="caution">
    <text evidence="2">The sequence shown here is derived from an EMBL/GenBank/DDBJ whole genome shotgun (WGS) entry which is preliminary data.</text>
</comment>
<feature type="transmembrane region" description="Helical" evidence="1">
    <location>
        <begin position="163"/>
        <end position="183"/>
    </location>
</feature>
<feature type="transmembrane region" description="Helical" evidence="1">
    <location>
        <begin position="131"/>
        <end position="151"/>
    </location>
</feature>
<keyword evidence="1" id="KW-0812">Transmembrane</keyword>
<name>A0ABU0AQW6_9BACI</name>
<proteinExistence type="predicted"/>
<gene>
    <name evidence="2" type="ORF">J2S17_005608</name>
</gene>
<feature type="transmembrane region" description="Helical" evidence="1">
    <location>
        <begin position="100"/>
        <end position="125"/>
    </location>
</feature>
<sequence>MNLRLIRVLLLKEIKDLIWNGQVAILFVTSILMILVFFTFNQLEFNLPGHSITMFKGIPTTLSFIVLLVTMYVQGNLMVEEKEQNTERLLGLIKVKYINVFISKAIVTYILSYLLFVLAMVIHGYSFENFITASFFTIPFFLMFLFLGTIIAEASSNTIEVSLYGWPIFIVYFVIEGLIYSSIESRFFYLFPNYHIERGFSLIEHGEFLAVFNYIYVPIIWMFIILFFLKKRRKNSKTILNSGFS</sequence>
<keyword evidence="3" id="KW-1185">Reference proteome</keyword>
<evidence type="ECO:0000256" key="1">
    <source>
        <dbReference type="SAM" id="Phobius"/>
    </source>
</evidence>
<feature type="transmembrane region" description="Helical" evidence="1">
    <location>
        <begin position="208"/>
        <end position="229"/>
    </location>
</feature>
<protein>
    <submittedName>
        <fullName evidence="2">ABC-2 type transport system permease protein</fullName>
    </submittedName>
</protein>
<keyword evidence="1" id="KW-0472">Membrane</keyword>
<reference evidence="2 3" key="1">
    <citation type="submission" date="2023-07" db="EMBL/GenBank/DDBJ databases">
        <title>Genomic Encyclopedia of Type Strains, Phase IV (KMG-IV): sequencing the most valuable type-strain genomes for metagenomic binning, comparative biology and taxonomic classification.</title>
        <authorList>
            <person name="Goeker M."/>
        </authorList>
    </citation>
    <scope>NUCLEOTIDE SEQUENCE [LARGE SCALE GENOMIC DNA]</scope>
    <source>
        <strain evidence="2 3">DSM 23494</strain>
    </source>
</reference>
<evidence type="ECO:0000313" key="2">
    <source>
        <dbReference type="EMBL" id="MDQ0273676.1"/>
    </source>
</evidence>
<organism evidence="2 3">
    <name type="scientific">Cytobacillus purgationiresistens</name>
    <dbReference type="NCBI Taxonomy" id="863449"/>
    <lineage>
        <taxon>Bacteria</taxon>
        <taxon>Bacillati</taxon>
        <taxon>Bacillota</taxon>
        <taxon>Bacilli</taxon>
        <taxon>Bacillales</taxon>
        <taxon>Bacillaceae</taxon>
        <taxon>Cytobacillus</taxon>
    </lineage>
</organism>
<evidence type="ECO:0000313" key="3">
    <source>
        <dbReference type="Proteomes" id="UP001238088"/>
    </source>
</evidence>
<dbReference type="EMBL" id="JAUSUB010000046">
    <property type="protein sequence ID" value="MDQ0273676.1"/>
    <property type="molecule type" value="Genomic_DNA"/>
</dbReference>
<accession>A0ABU0AQW6</accession>
<feature type="transmembrane region" description="Helical" evidence="1">
    <location>
        <begin position="21"/>
        <end position="40"/>
    </location>
</feature>